<feature type="domain" description="DUF8212" evidence="2">
    <location>
        <begin position="240"/>
        <end position="262"/>
    </location>
</feature>
<sequence length="395" mass="44946">MRLLDTATLDFAEFSGAIPKYAILSHRWGKIEVSYKQLRQRPVLQDSPGLAKIEEFCRLAAGRSIRWAWIDTCCIDKRNSAELSEAIMSMYKWYEFSAECYVHLADFEISSRELSLKNQSAESFWHIPEGWPSIRDSFSKSSWFTRGWTLQELIASSKVVFYDSHWNEIAPLKQVYRDVAEVTRIGENWLVEDARHASVATRMSWASCRETELGEDMACCLLGFCNVNMPPMYGEGGEIAFYRLQTEIMKTSDDESLFAWTSDQGGSGLLAAHLSYFANSGGITMETHAGSESRPPYHMTNKRLEIAIPKKDFKLFSEGDGTVRFFLRCSRASNINAQKCDKAFYIELSLLMGQRSAIRTECAELKETGKYLIGQLDTDLAHNERIYIFSPGSEV</sequence>
<accession>A0A8H3J7T0</accession>
<reference evidence="3" key="1">
    <citation type="submission" date="2021-03" db="EMBL/GenBank/DDBJ databases">
        <authorList>
            <person name="Tagirdzhanova G."/>
        </authorList>
    </citation>
    <scope>NUCLEOTIDE SEQUENCE</scope>
</reference>
<gene>
    <name evidence="3" type="ORF">IMSHALPRED_003159</name>
</gene>
<name>A0A8H3J7T0_9LECA</name>
<feature type="domain" description="Heterokaryon incompatibility" evidence="1">
    <location>
        <begin position="21"/>
        <end position="152"/>
    </location>
</feature>
<evidence type="ECO:0000259" key="1">
    <source>
        <dbReference type="Pfam" id="PF06985"/>
    </source>
</evidence>
<dbReference type="EMBL" id="CAJPDT010000165">
    <property type="protein sequence ID" value="CAF9942023.1"/>
    <property type="molecule type" value="Genomic_DNA"/>
</dbReference>
<comment type="caution">
    <text evidence="3">The sequence shown here is derived from an EMBL/GenBank/DDBJ whole genome shotgun (WGS) entry which is preliminary data.</text>
</comment>
<proteinExistence type="predicted"/>
<evidence type="ECO:0000313" key="3">
    <source>
        <dbReference type="EMBL" id="CAF9942023.1"/>
    </source>
</evidence>
<evidence type="ECO:0008006" key="5">
    <source>
        <dbReference type="Google" id="ProtNLM"/>
    </source>
</evidence>
<dbReference type="AlphaFoldDB" id="A0A8H3J7T0"/>
<evidence type="ECO:0000259" key="2">
    <source>
        <dbReference type="Pfam" id="PF26640"/>
    </source>
</evidence>
<keyword evidence="4" id="KW-1185">Reference proteome</keyword>
<evidence type="ECO:0000313" key="4">
    <source>
        <dbReference type="Proteomes" id="UP000664534"/>
    </source>
</evidence>
<dbReference type="InterPro" id="IPR058525">
    <property type="entry name" value="DUF8212"/>
</dbReference>
<dbReference type="Pfam" id="PF06985">
    <property type="entry name" value="HET"/>
    <property type="match status" value="1"/>
</dbReference>
<dbReference type="InterPro" id="IPR010730">
    <property type="entry name" value="HET"/>
</dbReference>
<dbReference type="PANTHER" id="PTHR10622:SF10">
    <property type="entry name" value="HET DOMAIN-CONTAINING PROTEIN"/>
    <property type="match status" value="1"/>
</dbReference>
<organism evidence="3 4">
    <name type="scientific">Imshaugia aleurites</name>
    <dbReference type="NCBI Taxonomy" id="172621"/>
    <lineage>
        <taxon>Eukaryota</taxon>
        <taxon>Fungi</taxon>
        <taxon>Dikarya</taxon>
        <taxon>Ascomycota</taxon>
        <taxon>Pezizomycotina</taxon>
        <taxon>Lecanoromycetes</taxon>
        <taxon>OSLEUM clade</taxon>
        <taxon>Lecanoromycetidae</taxon>
        <taxon>Lecanorales</taxon>
        <taxon>Lecanorineae</taxon>
        <taxon>Parmeliaceae</taxon>
        <taxon>Imshaugia</taxon>
    </lineage>
</organism>
<dbReference type="Proteomes" id="UP000664534">
    <property type="component" value="Unassembled WGS sequence"/>
</dbReference>
<dbReference type="OrthoDB" id="674604at2759"/>
<dbReference type="Pfam" id="PF26640">
    <property type="entry name" value="DUF8212"/>
    <property type="match status" value="1"/>
</dbReference>
<dbReference type="PANTHER" id="PTHR10622">
    <property type="entry name" value="HET DOMAIN-CONTAINING PROTEIN"/>
    <property type="match status" value="1"/>
</dbReference>
<protein>
    <recommendedName>
        <fullName evidence="5">Heterokaryon incompatibility domain-containing protein</fullName>
    </recommendedName>
</protein>